<dbReference type="WBParaSite" id="SVE_0533000.1">
    <property type="protein sequence ID" value="SVE_0533000.1"/>
    <property type="gene ID" value="SVE_0533000"/>
</dbReference>
<dbReference type="InterPro" id="IPR028882">
    <property type="entry name" value="SDHAF2"/>
</dbReference>
<dbReference type="Gene3D" id="1.10.150.250">
    <property type="entry name" value="Flavinator of succinate dehydrogenase"/>
    <property type="match status" value="1"/>
</dbReference>
<dbReference type="GO" id="GO:0006121">
    <property type="term" value="P:mitochondrial electron transport, succinate to ubiquinone"/>
    <property type="evidence" value="ECO:0007669"/>
    <property type="project" value="UniProtKB-UniRule"/>
</dbReference>
<dbReference type="Pfam" id="PF03937">
    <property type="entry name" value="Sdh5"/>
    <property type="match status" value="1"/>
</dbReference>
<evidence type="ECO:0000313" key="6">
    <source>
        <dbReference type="WBParaSite" id="SVE_0533000.1"/>
    </source>
</evidence>
<reference evidence="5" key="1">
    <citation type="submission" date="2014-07" db="EMBL/GenBank/DDBJ databases">
        <authorList>
            <person name="Martin A.A"/>
            <person name="De Silva N."/>
        </authorList>
    </citation>
    <scope>NUCLEOTIDE SEQUENCE</scope>
</reference>
<evidence type="ECO:0000256" key="1">
    <source>
        <dbReference type="ARBA" id="ARBA00004305"/>
    </source>
</evidence>
<comment type="subunit">
    <text evidence="4">Interacts with the flavoprotein subunit within the SDH catalytic dimer.</text>
</comment>
<dbReference type="GO" id="GO:0005759">
    <property type="term" value="C:mitochondrial matrix"/>
    <property type="evidence" value="ECO:0007669"/>
    <property type="project" value="UniProtKB-SubCell"/>
</dbReference>
<protein>
    <recommendedName>
        <fullName evidence="4">Succinate dehydrogenase assembly factor 2, mitochondrial</fullName>
        <shortName evidence="4">SDH assembly factor 2</shortName>
        <shortName evidence="4">SDHAF2</shortName>
    </recommendedName>
</protein>
<dbReference type="AlphaFoldDB" id="A0A0K0F929"/>
<proteinExistence type="inferred from homology"/>
<dbReference type="HAMAP" id="MF_03057">
    <property type="entry name" value="SDHAF2"/>
    <property type="match status" value="1"/>
</dbReference>
<dbReference type="PANTHER" id="PTHR12469">
    <property type="entry name" value="PROTEIN EMI5 HOMOLOG, MITOCHONDRIAL"/>
    <property type="match status" value="1"/>
</dbReference>
<dbReference type="FunFam" id="1.10.150.250:FF:000002">
    <property type="entry name" value="Succinate dehydrogenase assembly factor 2, mitochondrial"/>
    <property type="match status" value="1"/>
</dbReference>
<dbReference type="InterPro" id="IPR005631">
    <property type="entry name" value="SDH"/>
</dbReference>
<organism evidence="5 6">
    <name type="scientific">Strongyloides venezuelensis</name>
    <name type="common">Threadworm</name>
    <dbReference type="NCBI Taxonomy" id="75913"/>
    <lineage>
        <taxon>Eukaryota</taxon>
        <taxon>Metazoa</taxon>
        <taxon>Ecdysozoa</taxon>
        <taxon>Nematoda</taxon>
        <taxon>Chromadorea</taxon>
        <taxon>Rhabditida</taxon>
        <taxon>Tylenchina</taxon>
        <taxon>Panagrolaimomorpha</taxon>
        <taxon>Strongyloidoidea</taxon>
        <taxon>Strongyloididae</taxon>
        <taxon>Strongyloides</taxon>
    </lineage>
</organism>
<accession>A0A0K0F929</accession>
<dbReference type="Proteomes" id="UP000035680">
    <property type="component" value="Unassembled WGS sequence"/>
</dbReference>
<comment type="similarity">
    <text evidence="4">Belongs to the SDHAF2 family.</text>
</comment>
<dbReference type="SUPFAM" id="SSF109910">
    <property type="entry name" value="YgfY-like"/>
    <property type="match status" value="1"/>
</dbReference>
<sequence length="138" mass="15974">MILLNTIKTIGASFSVVSKHNIYHTILKNAVSTDLKTKIIYKETDIQKQRARLYYQSKKRGILENDIIFGDFADEMLKSLSPKQLLEYDKIINGDTNEWDLFYYVTGRKEAPQEISKTSVFPIIKKFVSEKEGMNNCN</sequence>
<dbReference type="GO" id="GO:0006099">
    <property type="term" value="P:tricarboxylic acid cycle"/>
    <property type="evidence" value="ECO:0007669"/>
    <property type="project" value="TreeGrafter"/>
</dbReference>
<keyword evidence="3 4" id="KW-0143">Chaperone</keyword>
<comment type="subcellular location">
    <subcellularLocation>
        <location evidence="1 4">Mitochondrion matrix</location>
    </subcellularLocation>
</comment>
<dbReference type="GO" id="GO:0034553">
    <property type="term" value="P:mitochondrial respiratory chain complex II assembly"/>
    <property type="evidence" value="ECO:0007669"/>
    <property type="project" value="TreeGrafter"/>
</dbReference>
<dbReference type="STRING" id="75913.A0A0K0F929"/>
<evidence type="ECO:0000313" key="5">
    <source>
        <dbReference type="Proteomes" id="UP000035680"/>
    </source>
</evidence>
<evidence type="ECO:0000256" key="2">
    <source>
        <dbReference type="ARBA" id="ARBA00023128"/>
    </source>
</evidence>
<dbReference type="PANTHER" id="PTHR12469:SF2">
    <property type="entry name" value="SUCCINATE DEHYDROGENASE ASSEMBLY FACTOR 2, MITOCHONDRIAL"/>
    <property type="match status" value="1"/>
</dbReference>
<reference evidence="6" key="2">
    <citation type="submission" date="2015-08" db="UniProtKB">
        <authorList>
            <consortium name="WormBaseParasite"/>
        </authorList>
    </citation>
    <scope>IDENTIFICATION</scope>
</reference>
<dbReference type="InterPro" id="IPR036714">
    <property type="entry name" value="SDH_sf"/>
</dbReference>
<evidence type="ECO:0000256" key="3">
    <source>
        <dbReference type="ARBA" id="ARBA00023186"/>
    </source>
</evidence>
<name>A0A0K0F929_STRVS</name>
<keyword evidence="2 4" id="KW-0496">Mitochondrion</keyword>
<comment type="function">
    <text evidence="4">Plays an essential role in the assembly of succinate dehydrogenase (SDH), an enzyme complex (also referred to as respiratory complex II) that is a component of both the tricarboxylic acid (TCA) cycle and the mitochondrial electron transport chain, and which couples the oxidation of succinate to fumarate with the reduction of ubiquinone (coenzyme Q) to ubiquinol. Required for flavinylation (covalent attachment of FAD) of the flavoprotein subunit of the SDH catalytic dimer.</text>
</comment>
<evidence type="ECO:0000256" key="4">
    <source>
        <dbReference type="HAMAP-Rule" id="MF_03057"/>
    </source>
</evidence>
<keyword evidence="5" id="KW-1185">Reference proteome</keyword>